<dbReference type="SMART" id="SM00458">
    <property type="entry name" value="RICIN"/>
    <property type="match status" value="1"/>
</dbReference>
<dbReference type="Proteomes" id="UP000502823">
    <property type="component" value="Unassembled WGS sequence"/>
</dbReference>
<protein>
    <recommendedName>
        <fullName evidence="2">Ricin B lectin domain-containing protein</fullName>
    </recommendedName>
</protein>
<dbReference type="CDD" id="cd00161">
    <property type="entry name" value="beta-trefoil_Ricin-like"/>
    <property type="match status" value="1"/>
</dbReference>
<accession>A0A6L2PLK7</accession>
<evidence type="ECO:0000256" key="1">
    <source>
        <dbReference type="SAM" id="MobiDB-lite"/>
    </source>
</evidence>
<dbReference type="InParanoid" id="A0A6L2PLK7"/>
<dbReference type="OrthoDB" id="26589at2759"/>
<dbReference type="EMBL" id="BLKM01000363">
    <property type="protein sequence ID" value="GFG32370.1"/>
    <property type="molecule type" value="Genomic_DNA"/>
</dbReference>
<dbReference type="SUPFAM" id="SSF50370">
    <property type="entry name" value="Ricin B-like lectins"/>
    <property type="match status" value="1"/>
</dbReference>
<comment type="caution">
    <text evidence="3">The sequence shown here is derived from an EMBL/GenBank/DDBJ whole genome shotgun (WGS) entry which is preliminary data.</text>
</comment>
<reference evidence="4" key="1">
    <citation type="submission" date="2020-01" db="EMBL/GenBank/DDBJ databases">
        <title>Draft genome sequence of the Termite Coptotermes fromosanus.</title>
        <authorList>
            <person name="Itakura S."/>
            <person name="Yosikawa Y."/>
            <person name="Umezawa K."/>
        </authorList>
    </citation>
    <scope>NUCLEOTIDE SEQUENCE [LARGE SCALE GENOMIC DNA]</scope>
</reference>
<dbReference type="Pfam" id="PF00652">
    <property type="entry name" value="Ricin_B_lectin"/>
    <property type="match status" value="1"/>
</dbReference>
<dbReference type="Gene3D" id="2.80.10.50">
    <property type="match status" value="1"/>
</dbReference>
<gene>
    <name evidence="3" type="ORF">Cfor_04350</name>
</gene>
<evidence type="ECO:0000313" key="3">
    <source>
        <dbReference type="EMBL" id="GFG32370.1"/>
    </source>
</evidence>
<dbReference type="AlphaFoldDB" id="A0A6L2PLK7"/>
<dbReference type="InterPro" id="IPR035992">
    <property type="entry name" value="Ricin_B-like_lectins"/>
</dbReference>
<feature type="region of interest" description="Disordered" evidence="1">
    <location>
        <begin position="32"/>
        <end position="55"/>
    </location>
</feature>
<dbReference type="InterPro" id="IPR000772">
    <property type="entry name" value="Ricin_B_lectin"/>
</dbReference>
<feature type="domain" description="Ricin B lectin" evidence="2">
    <location>
        <begin position="46"/>
        <end position="159"/>
    </location>
</feature>
<evidence type="ECO:0000259" key="2">
    <source>
        <dbReference type="SMART" id="SM00458"/>
    </source>
</evidence>
<sequence length="163" mass="17982">MAQSIFLECRHIPLSATSCTHSLVCADAILHPEHRDGPSAGRENRRGRRRAASDHVRLSWGHQPAVGVLERHDSQQVERVGTVDFRSLGLVLDVNQETGNVSIFEPHGGPNQLWHFEEDGTIRSEIDQVLDVSDGSNEPGTPVIAFPKHGGPNQIFRIVTVDE</sequence>
<dbReference type="PROSITE" id="PS50231">
    <property type="entry name" value="RICIN_B_LECTIN"/>
    <property type="match status" value="1"/>
</dbReference>
<name>A0A6L2PLK7_COPFO</name>
<organism evidence="3 4">
    <name type="scientific">Coptotermes formosanus</name>
    <name type="common">Formosan subterranean termite</name>
    <dbReference type="NCBI Taxonomy" id="36987"/>
    <lineage>
        <taxon>Eukaryota</taxon>
        <taxon>Metazoa</taxon>
        <taxon>Ecdysozoa</taxon>
        <taxon>Arthropoda</taxon>
        <taxon>Hexapoda</taxon>
        <taxon>Insecta</taxon>
        <taxon>Pterygota</taxon>
        <taxon>Neoptera</taxon>
        <taxon>Polyneoptera</taxon>
        <taxon>Dictyoptera</taxon>
        <taxon>Blattodea</taxon>
        <taxon>Blattoidea</taxon>
        <taxon>Termitoidae</taxon>
        <taxon>Rhinotermitidae</taxon>
        <taxon>Coptotermes</taxon>
    </lineage>
</organism>
<proteinExistence type="predicted"/>
<evidence type="ECO:0000313" key="4">
    <source>
        <dbReference type="Proteomes" id="UP000502823"/>
    </source>
</evidence>
<keyword evidence="4" id="KW-1185">Reference proteome</keyword>